<accession>A0AAD7UGB4</accession>
<sequence length="290" mass="31247">MDWKVAETAIDTIAAVGAAFFVAPFVSATDKAIAESSSGRSTLWPSFFRSLASYVKTPVSSVGRPEFRIIWALYAGTYAANNFCCSAEARAGASWPRSKTMMVFSCNTSLSLWKDSAFARLFGRSTANVPLAAYLTWAVRDVTGMAFIFTAPPLVAPYLSQIANSSQRTAEIAAQLLLPMAIQPVVSPFHLLGYDVYNRPASSLAARFDVLRSQLAGVIVMRWIRGFPPYCLGAVANKTIRNELRDRADAFHHRQMFIPIYSGSILSAKDPGSGGAVVAATPISSHGTAS</sequence>
<dbReference type="Proteomes" id="UP001230188">
    <property type="component" value="Unassembled WGS sequence"/>
</dbReference>
<dbReference type="PANTHER" id="PTHR37845:SF1">
    <property type="entry name" value="SEQUENCE ORPHAN"/>
    <property type="match status" value="1"/>
</dbReference>
<evidence type="ECO:0000313" key="1">
    <source>
        <dbReference type="EMBL" id="KAJ8605344.1"/>
    </source>
</evidence>
<proteinExistence type="predicted"/>
<dbReference type="AlphaFoldDB" id="A0AAD7UGB4"/>
<comment type="caution">
    <text evidence="1">The sequence shown here is derived from an EMBL/GenBank/DDBJ whole genome shotgun (WGS) entry which is preliminary data.</text>
</comment>
<name>A0AAD7UGB4_9STRA</name>
<dbReference type="PANTHER" id="PTHR37845">
    <property type="entry name" value="SEQUENCE ORPHAN"/>
    <property type="match status" value="1"/>
</dbReference>
<evidence type="ECO:0000313" key="2">
    <source>
        <dbReference type="Proteomes" id="UP001230188"/>
    </source>
</evidence>
<gene>
    <name evidence="1" type="ORF">CTAYLR_002405</name>
</gene>
<organism evidence="1 2">
    <name type="scientific">Chrysophaeum taylorii</name>
    <dbReference type="NCBI Taxonomy" id="2483200"/>
    <lineage>
        <taxon>Eukaryota</taxon>
        <taxon>Sar</taxon>
        <taxon>Stramenopiles</taxon>
        <taxon>Ochrophyta</taxon>
        <taxon>Pelagophyceae</taxon>
        <taxon>Pelagomonadales</taxon>
        <taxon>Pelagomonadaceae</taxon>
        <taxon>Chrysophaeum</taxon>
    </lineage>
</organism>
<keyword evidence="2" id="KW-1185">Reference proteome</keyword>
<dbReference type="InterPro" id="IPR038781">
    <property type="entry name" value="C365.16-ike"/>
</dbReference>
<dbReference type="GO" id="GO:0005739">
    <property type="term" value="C:mitochondrion"/>
    <property type="evidence" value="ECO:0007669"/>
    <property type="project" value="TreeGrafter"/>
</dbReference>
<dbReference type="EMBL" id="JAQMWT010000316">
    <property type="protein sequence ID" value="KAJ8605344.1"/>
    <property type="molecule type" value="Genomic_DNA"/>
</dbReference>
<reference evidence="1" key="1">
    <citation type="submission" date="2023-01" db="EMBL/GenBank/DDBJ databases">
        <title>Metagenome sequencing of chrysophaentin producing Chrysophaeum taylorii.</title>
        <authorList>
            <person name="Davison J."/>
            <person name="Bewley C."/>
        </authorList>
    </citation>
    <scope>NUCLEOTIDE SEQUENCE</scope>
    <source>
        <strain evidence="1">NIES-1699</strain>
    </source>
</reference>
<protein>
    <submittedName>
        <fullName evidence="1">Uncharacterized protein</fullName>
    </submittedName>
</protein>